<dbReference type="Proteomes" id="UP001148838">
    <property type="component" value="Unassembled WGS sequence"/>
</dbReference>
<dbReference type="InterPro" id="IPR036397">
    <property type="entry name" value="RNaseH_sf"/>
</dbReference>
<feature type="transmembrane region" description="Helical" evidence="1">
    <location>
        <begin position="207"/>
        <end position="227"/>
    </location>
</feature>
<feature type="transmembrane region" description="Helical" evidence="1">
    <location>
        <begin position="372"/>
        <end position="396"/>
    </location>
</feature>
<keyword evidence="1" id="KW-0472">Membrane</keyword>
<feature type="transmembrane region" description="Helical" evidence="1">
    <location>
        <begin position="338"/>
        <end position="366"/>
    </location>
</feature>
<name>A0ABQ8S811_PERAM</name>
<gene>
    <name evidence="2" type="ORF">ANN_22244</name>
</gene>
<dbReference type="PANTHER" id="PTHR47326">
    <property type="entry name" value="TRANSPOSABLE ELEMENT TC3 TRANSPOSASE-LIKE PROTEIN"/>
    <property type="match status" value="1"/>
</dbReference>
<feature type="transmembrane region" description="Helical" evidence="1">
    <location>
        <begin position="302"/>
        <end position="331"/>
    </location>
</feature>
<keyword evidence="1" id="KW-0812">Transmembrane</keyword>
<comment type="caution">
    <text evidence="2">The sequence shown here is derived from an EMBL/GenBank/DDBJ whole genome shotgun (WGS) entry which is preliminary data.</text>
</comment>
<dbReference type="EMBL" id="JAJSOF020000033">
    <property type="protein sequence ID" value="KAJ4430036.1"/>
    <property type="molecule type" value="Genomic_DNA"/>
</dbReference>
<evidence type="ECO:0000313" key="2">
    <source>
        <dbReference type="EMBL" id="KAJ4430036.1"/>
    </source>
</evidence>
<protein>
    <submittedName>
        <fullName evidence="2">Uncharacterized protein</fullName>
    </submittedName>
</protein>
<feature type="transmembrane region" description="Helical" evidence="1">
    <location>
        <begin position="261"/>
        <end position="290"/>
    </location>
</feature>
<dbReference type="PANTHER" id="PTHR47326:SF1">
    <property type="entry name" value="HTH PSQ-TYPE DOMAIN-CONTAINING PROTEIN"/>
    <property type="match status" value="1"/>
</dbReference>
<evidence type="ECO:0000313" key="3">
    <source>
        <dbReference type="Proteomes" id="UP001148838"/>
    </source>
</evidence>
<dbReference type="Gene3D" id="3.30.420.10">
    <property type="entry name" value="Ribonuclease H-like superfamily/Ribonuclease H"/>
    <property type="match status" value="1"/>
</dbReference>
<organism evidence="2 3">
    <name type="scientific">Periplaneta americana</name>
    <name type="common">American cockroach</name>
    <name type="synonym">Blatta americana</name>
    <dbReference type="NCBI Taxonomy" id="6978"/>
    <lineage>
        <taxon>Eukaryota</taxon>
        <taxon>Metazoa</taxon>
        <taxon>Ecdysozoa</taxon>
        <taxon>Arthropoda</taxon>
        <taxon>Hexapoda</taxon>
        <taxon>Insecta</taxon>
        <taxon>Pterygota</taxon>
        <taxon>Neoptera</taxon>
        <taxon>Polyneoptera</taxon>
        <taxon>Dictyoptera</taxon>
        <taxon>Blattodea</taxon>
        <taxon>Blattoidea</taxon>
        <taxon>Blattidae</taxon>
        <taxon>Blattinae</taxon>
        <taxon>Periplaneta</taxon>
    </lineage>
</organism>
<proteinExistence type="predicted"/>
<accession>A0ABQ8S811</accession>
<feature type="transmembrane region" description="Helical" evidence="1">
    <location>
        <begin position="233"/>
        <end position="254"/>
    </location>
</feature>
<evidence type="ECO:0000256" key="1">
    <source>
        <dbReference type="SAM" id="Phobius"/>
    </source>
</evidence>
<reference evidence="2 3" key="1">
    <citation type="journal article" date="2022" name="Allergy">
        <title>Genome assembly and annotation of Periplaneta americana reveal a comprehensive cockroach allergen profile.</title>
        <authorList>
            <person name="Wang L."/>
            <person name="Xiong Q."/>
            <person name="Saelim N."/>
            <person name="Wang L."/>
            <person name="Nong W."/>
            <person name="Wan A.T."/>
            <person name="Shi M."/>
            <person name="Liu X."/>
            <person name="Cao Q."/>
            <person name="Hui J.H.L."/>
            <person name="Sookrung N."/>
            <person name="Leung T.F."/>
            <person name="Tungtrongchitr A."/>
            <person name="Tsui S.K.W."/>
        </authorList>
    </citation>
    <scope>NUCLEOTIDE SEQUENCE [LARGE SCALE GENOMIC DNA]</scope>
    <source>
        <strain evidence="2">PWHHKU_190912</strain>
    </source>
</reference>
<keyword evidence="1" id="KW-1133">Transmembrane helix</keyword>
<sequence>MPCPSQTSDFIQVLPRTRSGDIPWPLRSPDLTTLDSLWRKRVERVREFFTRSPKKSVPKASRELPIPAMSVWRPLRRSIWKFLGWLNDVVPDRWIGRKGPNDRACFAWPPRSPDLTPCEFYLWGFIKGRGAKISSWKSRRPNQSLKESGVEGKSGRYRSQKYFWGMWDFKGILGNLGDNGLFHPELTELIVRAAGKKRLDRLVARKAIRTVAAGVVVAAAVVVAPAAVSVVVLAVAAVSVVVLAVAAAAVVVAVAPAAVALAVAAVVVVVVVAPAVVVALAAVSVVVLAVRSSTAVVAPAAVSVVVLAVAAAVVAPAAVSVVVLAVAAAVVAPAAVSVVLVVAAAVVAPAAAVSVVVLAVAAAVVAPAAVSVVVLAVAAAVVAPAAVSVVVLAAAYQ</sequence>
<keyword evidence="3" id="KW-1185">Reference proteome</keyword>